<name>A0AAN6YNM6_9PEZI</name>
<dbReference type="InterPro" id="IPR011992">
    <property type="entry name" value="EF-hand-dom_pair"/>
</dbReference>
<feature type="region of interest" description="Disordered" evidence="1">
    <location>
        <begin position="39"/>
        <end position="170"/>
    </location>
</feature>
<evidence type="ECO:0000256" key="1">
    <source>
        <dbReference type="SAM" id="MobiDB-lite"/>
    </source>
</evidence>
<sequence length="746" mass="80082">MNKSASPNRNGDISSSSNNPNAAALSAALKGATLAFNKQKAANATDNKATPSKPARSPHRNSVSSAGGALLAATQAARDYSASQPRPRSPELVNRHETGGSTSVQDNEDNASFLSPQFAVRPSSDNGKQSSASFIAATLAASRSTSPIPPTNASASRGSAGGARRQSVGAASILSASSSLGLGPADVPDTESIKPTTSLVSLFESKMGEDVDPVKREPAVRAKSRVVVQAQDQEPEQQKQAKPKPKPKPKPQLPPEDGMAIHAGSAQVDSNHSALRGKVSSVKEAGSEMTTQSKAQEGPPAWPKSRNQVQKEETKVSTPPPERASQPEPKSIRPSTPPLLVSSSSITKVVSPRPIKLIEAPKLEPPIVPPPRRSTAKEPKTSNMEAAEKDPTQDRGRRESHSSVSSNDTFVSASSNYSPRAVTPTITTSRASKPEPPAPRGSQPRRKSLEALSAPEPPAPRRPSAPRISTPNLALDSLTNAIVASNLAASRLTHASSLPNPPLPPPARRHGNQSRPRSPLQPQRTAESLGTHHTGNGGSRSPNRRNQRAGMLQTLRAPPTSLSDDEDVRRRMDRHNRRGKLRHLPGKHHAHHEGSRRRWRDEVSARERRRYEAVWASNRGLFLQQGWSYTRGDDHQQQIEASKARDGPQADWVANVVVKDIWGRSRLPEDELSEVWQLVDQGEKGALARDEFVVGMWLIDQRLRGRKIPARVSASVWASVRGGGAGAVVVPDPRAARRDKGGKGRK</sequence>
<dbReference type="Pfam" id="PF12763">
    <property type="entry name" value="EH"/>
    <property type="match status" value="1"/>
</dbReference>
<dbReference type="GO" id="GO:0005737">
    <property type="term" value="C:cytoplasm"/>
    <property type="evidence" value="ECO:0007669"/>
    <property type="project" value="TreeGrafter"/>
</dbReference>
<gene>
    <name evidence="3" type="ORF">QBC38DRAFT_102408</name>
</gene>
<accession>A0AAN6YNM6</accession>
<dbReference type="SUPFAM" id="SSF47473">
    <property type="entry name" value="EF-hand"/>
    <property type="match status" value="1"/>
</dbReference>
<protein>
    <recommendedName>
        <fullName evidence="2">EH domain-containing protein</fullName>
    </recommendedName>
</protein>
<feature type="compositionally biased region" description="Basic and acidic residues" evidence="1">
    <location>
        <begin position="375"/>
        <end position="401"/>
    </location>
</feature>
<dbReference type="PANTHER" id="PTHR11216">
    <property type="entry name" value="EH DOMAIN"/>
    <property type="match status" value="1"/>
</dbReference>
<evidence type="ECO:0000259" key="2">
    <source>
        <dbReference type="PROSITE" id="PS50031"/>
    </source>
</evidence>
<dbReference type="SMART" id="SM00027">
    <property type="entry name" value="EH"/>
    <property type="match status" value="1"/>
</dbReference>
<reference evidence="3" key="2">
    <citation type="submission" date="2023-05" db="EMBL/GenBank/DDBJ databases">
        <authorList>
            <consortium name="Lawrence Berkeley National Laboratory"/>
            <person name="Steindorff A."/>
            <person name="Hensen N."/>
            <person name="Bonometti L."/>
            <person name="Westerberg I."/>
            <person name="Brannstrom I.O."/>
            <person name="Guillou S."/>
            <person name="Cros-Aarteil S."/>
            <person name="Calhoun S."/>
            <person name="Haridas S."/>
            <person name="Kuo A."/>
            <person name="Mondo S."/>
            <person name="Pangilinan J."/>
            <person name="Riley R."/>
            <person name="Labutti K."/>
            <person name="Andreopoulos B."/>
            <person name="Lipzen A."/>
            <person name="Chen C."/>
            <person name="Yanf M."/>
            <person name="Daum C."/>
            <person name="Ng V."/>
            <person name="Clum A."/>
            <person name="Ohm R."/>
            <person name="Martin F."/>
            <person name="Silar P."/>
            <person name="Natvig D."/>
            <person name="Lalanne C."/>
            <person name="Gautier V."/>
            <person name="Ament-Velasquez S.L."/>
            <person name="Kruys A."/>
            <person name="Hutchinson M.I."/>
            <person name="Powell A.J."/>
            <person name="Barry K."/>
            <person name="Miller A.N."/>
            <person name="Grigoriev I.V."/>
            <person name="Debuchy R."/>
            <person name="Gladieux P."/>
            <person name="Thoren M.H."/>
            <person name="Johannesson H."/>
        </authorList>
    </citation>
    <scope>NUCLEOTIDE SEQUENCE</scope>
    <source>
        <strain evidence="3">CBS 990.96</strain>
    </source>
</reference>
<feature type="compositionally biased region" description="Basic and acidic residues" evidence="1">
    <location>
        <begin position="206"/>
        <end position="220"/>
    </location>
</feature>
<dbReference type="GO" id="GO:0005886">
    <property type="term" value="C:plasma membrane"/>
    <property type="evidence" value="ECO:0007669"/>
    <property type="project" value="TreeGrafter"/>
</dbReference>
<feature type="domain" description="EH" evidence="2">
    <location>
        <begin position="634"/>
        <end position="723"/>
    </location>
</feature>
<feature type="compositionally biased region" description="Polar residues" evidence="1">
    <location>
        <begin position="99"/>
        <end position="115"/>
    </location>
</feature>
<dbReference type="AlphaFoldDB" id="A0AAN6YNM6"/>
<feature type="region of interest" description="Disordered" evidence="1">
    <location>
        <begin position="203"/>
        <end position="472"/>
    </location>
</feature>
<reference evidence="3" key="1">
    <citation type="journal article" date="2023" name="Mol. Phylogenet. Evol.">
        <title>Genome-scale phylogeny and comparative genomics of the fungal order Sordariales.</title>
        <authorList>
            <person name="Hensen N."/>
            <person name="Bonometti L."/>
            <person name="Westerberg I."/>
            <person name="Brannstrom I.O."/>
            <person name="Guillou S."/>
            <person name="Cros-Aarteil S."/>
            <person name="Calhoun S."/>
            <person name="Haridas S."/>
            <person name="Kuo A."/>
            <person name="Mondo S."/>
            <person name="Pangilinan J."/>
            <person name="Riley R."/>
            <person name="LaButti K."/>
            <person name="Andreopoulos B."/>
            <person name="Lipzen A."/>
            <person name="Chen C."/>
            <person name="Yan M."/>
            <person name="Daum C."/>
            <person name="Ng V."/>
            <person name="Clum A."/>
            <person name="Steindorff A."/>
            <person name="Ohm R.A."/>
            <person name="Martin F."/>
            <person name="Silar P."/>
            <person name="Natvig D.O."/>
            <person name="Lalanne C."/>
            <person name="Gautier V."/>
            <person name="Ament-Velasquez S.L."/>
            <person name="Kruys A."/>
            <person name="Hutchinson M.I."/>
            <person name="Powell A.J."/>
            <person name="Barry K."/>
            <person name="Miller A.N."/>
            <person name="Grigoriev I.V."/>
            <person name="Debuchy R."/>
            <person name="Gladieux P."/>
            <person name="Hiltunen Thoren M."/>
            <person name="Johannesson H."/>
        </authorList>
    </citation>
    <scope>NUCLEOTIDE SEQUENCE</scope>
    <source>
        <strain evidence="3">CBS 990.96</strain>
    </source>
</reference>
<evidence type="ECO:0000313" key="4">
    <source>
        <dbReference type="Proteomes" id="UP001301958"/>
    </source>
</evidence>
<dbReference type="Gene3D" id="1.10.238.10">
    <property type="entry name" value="EF-hand"/>
    <property type="match status" value="1"/>
</dbReference>
<dbReference type="EMBL" id="MU865493">
    <property type="protein sequence ID" value="KAK4222071.1"/>
    <property type="molecule type" value="Genomic_DNA"/>
</dbReference>
<dbReference type="Proteomes" id="UP001301958">
    <property type="component" value="Unassembled WGS sequence"/>
</dbReference>
<feature type="compositionally biased region" description="Low complexity" evidence="1">
    <location>
        <begin position="153"/>
        <end position="170"/>
    </location>
</feature>
<feature type="region of interest" description="Disordered" evidence="1">
    <location>
        <begin position="551"/>
        <end position="570"/>
    </location>
</feature>
<dbReference type="PROSITE" id="PS50031">
    <property type="entry name" value="EH"/>
    <property type="match status" value="1"/>
</dbReference>
<feature type="compositionally biased region" description="Polar residues" evidence="1">
    <location>
        <begin position="513"/>
        <end position="534"/>
    </location>
</feature>
<feature type="compositionally biased region" description="Pro residues" evidence="1">
    <location>
        <begin position="363"/>
        <end position="372"/>
    </location>
</feature>
<feature type="region of interest" description="Disordered" evidence="1">
    <location>
        <begin position="576"/>
        <end position="598"/>
    </location>
</feature>
<comment type="caution">
    <text evidence="3">The sequence shown here is derived from an EMBL/GenBank/DDBJ whole genome shotgun (WGS) entry which is preliminary data.</text>
</comment>
<feature type="compositionally biased region" description="Polar residues" evidence="1">
    <location>
        <begin position="1"/>
        <end position="13"/>
    </location>
</feature>
<proteinExistence type="predicted"/>
<dbReference type="CDD" id="cd00052">
    <property type="entry name" value="EH"/>
    <property type="match status" value="1"/>
</dbReference>
<feature type="compositionally biased region" description="Polar residues" evidence="1">
    <location>
        <begin position="402"/>
        <end position="431"/>
    </location>
</feature>
<feature type="compositionally biased region" description="Polar residues" evidence="1">
    <location>
        <begin position="40"/>
        <end position="50"/>
    </location>
</feature>
<feature type="region of interest" description="Disordered" evidence="1">
    <location>
        <begin position="493"/>
        <end position="545"/>
    </location>
</feature>
<keyword evidence="4" id="KW-1185">Reference proteome</keyword>
<evidence type="ECO:0000313" key="3">
    <source>
        <dbReference type="EMBL" id="KAK4222071.1"/>
    </source>
</evidence>
<dbReference type="PANTHER" id="PTHR11216:SF174">
    <property type="entry name" value="GH06923P"/>
    <property type="match status" value="1"/>
</dbReference>
<organism evidence="3 4">
    <name type="scientific">Podospora fimiseda</name>
    <dbReference type="NCBI Taxonomy" id="252190"/>
    <lineage>
        <taxon>Eukaryota</taxon>
        <taxon>Fungi</taxon>
        <taxon>Dikarya</taxon>
        <taxon>Ascomycota</taxon>
        <taxon>Pezizomycotina</taxon>
        <taxon>Sordariomycetes</taxon>
        <taxon>Sordariomycetidae</taxon>
        <taxon>Sordariales</taxon>
        <taxon>Podosporaceae</taxon>
        <taxon>Podospora</taxon>
    </lineage>
</organism>
<feature type="compositionally biased region" description="Low complexity" evidence="1">
    <location>
        <begin position="66"/>
        <end position="77"/>
    </location>
</feature>
<dbReference type="InterPro" id="IPR000261">
    <property type="entry name" value="EH_dom"/>
</dbReference>
<feature type="region of interest" description="Disordered" evidence="1">
    <location>
        <begin position="1"/>
        <end position="21"/>
    </location>
</feature>
<feature type="compositionally biased region" description="Polar residues" evidence="1">
    <location>
        <begin position="123"/>
        <end position="133"/>
    </location>
</feature>